<proteinExistence type="predicted"/>
<organism evidence="2 3">
    <name type="scientific">Trichogramma kaykai</name>
    <dbReference type="NCBI Taxonomy" id="54128"/>
    <lineage>
        <taxon>Eukaryota</taxon>
        <taxon>Metazoa</taxon>
        <taxon>Ecdysozoa</taxon>
        <taxon>Arthropoda</taxon>
        <taxon>Hexapoda</taxon>
        <taxon>Insecta</taxon>
        <taxon>Pterygota</taxon>
        <taxon>Neoptera</taxon>
        <taxon>Endopterygota</taxon>
        <taxon>Hymenoptera</taxon>
        <taxon>Apocrita</taxon>
        <taxon>Proctotrupomorpha</taxon>
        <taxon>Chalcidoidea</taxon>
        <taxon>Trichogrammatidae</taxon>
        <taxon>Trichogramma</taxon>
    </lineage>
</organism>
<evidence type="ECO:0000313" key="2">
    <source>
        <dbReference type="EMBL" id="KAL3391935.1"/>
    </source>
</evidence>
<accession>A0ABD2WGU7</accession>
<dbReference type="Proteomes" id="UP001627154">
    <property type="component" value="Unassembled WGS sequence"/>
</dbReference>
<dbReference type="AlphaFoldDB" id="A0ABD2WGU7"/>
<comment type="caution">
    <text evidence="2">The sequence shown here is derived from an EMBL/GenBank/DDBJ whole genome shotgun (WGS) entry which is preliminary data.</text>
</comment>
<reference evidence="2 3" key="1">
    <citation type="journal article" date="2024" name="bioRxiv">
        <title>A reference genome for Trichogramma kaykai: A tiny desert-dwelling parasitoid wasp with competing sex-ratio distorters.</title>
        <authorList>
            <person name="Culotta J."/>
            <person name="Lindsey A.R."/>
        </authorList>
    </citation>
    <scope>NUCLEOTIDE SEQUENCE [LARGE SCALE GENOMIC DNA]</scope>
    <source>
        <strain evidence="2 3">KSX58</strain>
    </source>
</reference>
<name>A0ABD2WGU7_9HYME</name>
<feature type="compositionally biased region" description="Low complexity" evidence="1">
    <location>
        <begin position="162"/>
        <end position="185"/>
    </location>
</feature>
<evidence type="ECO:0000313" key="3">
    <source>
        <dbReference type="Proteomes" id="UP001627154"/>
    </source>
</evidence>
<dbReference type="EMBL" id="JBJJXI010000107">
    <property type="protein sequence ID" value="KAL3391935.1"/>
    <property type="molecule type" value="Genomic_DNA"/>
</dbReference>
<sequence length="324" mass="35002">MGSSRPVDRSIGEATFLPQWMKGKMDTRYDYGETAFSPPADDDFFVIRYAKHQEQLKASANNAQEGFRQFNEGQAAAAGVTQPAAQITQTPTTSFSRGPLAFQSFIPFMSDRVCEPKIVLANKSNKSSDDESSCNNNNTTTQDRGRSIVSVASQLVSSKFGKANSADSAAASGSSSSKPSNDSAANGFAQQQKVSKSLPATPLTSPAGTPEGSPKTRRRHRYFNGGAFVADGERKGWLLSSILGQSREFIAPKKIDEEEESQLDQVPAHAFSRKKSISSQNLTYLGKEDASGAEKNSGNNASLSILKVNPSELREMNFWTPTSM</sequence>
<gene>
    <name evidence="2" type="ORF">TKK_013272</name>
</gene>
<evidence type="ECO:0000256" key="1">
    <source>
        <dbReference type="SAM" id="MobiDB-lite"/>
    </source>
</evidence>
<protein>
    <submittedName>
        <fullName evidence="2">Uncharacterized protein</fullName>
    </submittedName>
</protein>
<feature type="region of interest" description="Disordered" evidence="1">
    <location>
        <begin position="124"/>
        <end position="147"/>
    </location>
</feature>
<feature type="region of interest" description="Disordered" evidence="1">
    <location>
        <begin position="162"/>
        <end position="219"/>
    </location>
</feature>
<keyword evidence="3" id="KW-1185">Reference proteome</keyword>